<reference evidence="1" key="1">
    <citation type="submission" date="2023-03" db="EMBL/GenBank/DDBJ databases">
        <title>Massive genome expansion in bonnet fungi (Mycena s.s.) driven by repeated elements and novel gene families across ecological guilds.</title>
        <authorList>
            <consortium name="Lawrence Berkeley National Laboratory"/>
            <person name="Harder C.B."/>
            <person name="Miyauchi S."/>
            <person name="Viragh M."/>
            <person name="Kuo A."/>
            <person name="Thoen E."/>
            <person name="Andreopoulos B."/>
            <person name="Lu D."/>
            <person name="Skrede I."/>
            <person name="Drula E."/>
            <person name="Henrissat B."/>
            <person name="Morin E."/>
            <person name="Kohler A."/>
            <person name="Barry K."/>
            <person name="LaButti K."/>
            <person name="Morin E."/>
            <person name="Salamov A."/>
            <person name="Lipzen A."/>
            <person name="Mereny Z."/>
            <person name="Hegedus B."/>
            <person name="Baldrian P."/>
            <person name="Stursova M."/>
            <person name="Weitz H."/>
            <person name="Taylor A."/>
            <person name="Grigoriev I.V."/>
            <person name="Nagy L.G."/>
            <person name="Martin F."/>
            <person name="Kauserud H."/>
        </authorList>
    </citation>
    <scope>NUCLEOTIDE SEQUENCE</scope>
    <source>
        <strain evidence="1">CBHHK188m</strain>
    </source>
</reference>
<keyword evidence="2" id="KW-1185">Reference proteome</keyword>
<dbReference type="InterPro" id="IPR011047">
    <property type="entry name" value="Quinoprotein_ADH-like_sf"/>
</dbReference>
<dbReference type="Proteomes" id="UP001215280">
    <property type="component" value="Unassembled WGS sequence"/>
</dbReference>
<dbReference type="SUPFAM" id="SSF50998">
    <property type="entry name" value="Quinoprotein alcohol dehydrogenase-like"/>
    <property type="match status" value="1"/>
</dbReference>
<protein>
    <submittedName>
        <fullName evidence="1">Uncharacterized protein</fullName>
    </submittedName>
</protein>
<proteinExistence type="predicted"/>
<evidence type="ECO:0000313" key="2">
    <source>
        <dbReference type="Proteomes" id="UP001215280"/>
    </source>
</evidence>
<organism evidence="1 2">
    <name type="scientific">Mycena maculata</name>
    <dbReference type="NCBI Taxonomy" id="230809"/>
    <lineage>
        <taxon>Eukaryota</taxon>
        <taxon>Fungi</taxon>
        <taxon>Dikarya</taxon>
        <taxon>Basidiomycota</taxon>
        <taxon>Agaricomycotina</taxon>
        <taxon>Agaricomycetes</taxon>
        <taxon>Agaricomycetidae</taxon>
        <taxon>Agaricales</taxon>
        <taxon>Marasmiineae</taxon>
        <taxon>Mycenaceae</taxon>
        <taxon>Mycena</taxon>
    </lineage>
</organism>
<gene>
    <name evidence="1" type="ORF">DFH07DRAFT_962140</name>
</gene>
<comment type="caution">
    <text evidence="1">The sequence shown here is derived from an EMBL/GenBank/DDBJ whole genome shotgun (WGS) entry which is preliminary data.</text>
</comment>
<sequence>MDFGGMSAPARVQSNYEVPTNTLQLTMWFDWPAPPPRPTRDASQVTALKIVNAGYGRSPPATSLLLPCLSTLPAAPFPFASTSALLLLPCRGGVEVSLGRERGDIARARSPAVRALSSFAICVGTWTIHCVSRAERSRTLLDVSLPGDIPLQIFTLQKYVKLSHDIVGALAPPDAMHVLLRIPILLGSRALPAHLMDGDPHPLTPPASPDGWLPLYRAPQALSFLTPTHTTVTTMLLLRNRRLITGSYDGTNRFLDVPTGELLRCLEVGKPVSCVDYLAGEICCGSWFTTGPMFTLAYGIYSFP</sequence>
<evidence type="ECO:0000313" key="1">
    <source>
        <dbReference type="EMBL" id="KAJ7748557.1"/>
    </source>
</evidence>
<name>A0AAD7IQT0_9AGAR</name>
<dbReference type="AlphaFoldDB" id="A0AAD7IQT0"/>
<accession>A0AAD7IQT0</accession>
<dbReference type="EMBL" id="JARJLG010000089">
    <property type="protein sequence ID" value="KAJ7748557.1"/>
    <property type="molecule type" value="Genomic_DNA"/>
</dbReference>